<organism evidence="1 2">
    <name type="scientific">Macaca fascicularis</name>
    <name type="common">Crab-eating macaque</name>
    <name type="synonym">Cynomolgus monkey</name>
    <dbReference type="NCBI Taxonomy" id="9541"/>
    <lineage>
        <taxon>Eukaryota</taxon>
        <taxon>Metazoa</taxon>
        <taxon>Chordata</taxon>
        <taxon>Craniata</taxon>
        <taxon>Vertebrata</taxon>
        <taxon>Euteleostomi</taxon>
        <taxon>Mammalia</taxon>
        <taxon>Eutheria</taxon>
        <taxon>Euarchontoglires</taxon>
        <taxon>Primates</taxon>
        <taxon>Haplorrhini</taxon>
        <taxon>Catarrhini</taxon>
        <taxon>Cercopithecidae</taxon>
        <taxon>Cercopithecinae</taxon>
        <taxon>Macaca</taxon>
    </lineage>
</organism>
<dbReference type="AlphaFoldDB" id="A0A7N9CSV4"/>
<dbReference type="Proteomes" id="UP000233100">
    <property type="component" value="Chromosome 16"/>
</dbReference>
<name>A0A7N9CSV4_MACFA</name>
<evidence type="ECO:0000313" key="1">
    <source>
        <dbReference type="Ensembl" id="ENSMFAP00000052417.1"/>
    </source>
</evidence>
<reference evidence="1" key="2">
    <citation type="submission" date="2025-05" db="UniProtKB">
        <authorList>
            <consortium name="Ensembl"/>
        </authorList>
    </citation>
    <scope>IDENTIFICATION</scope>
</reference>
<dbReference type="Ensembl" id="ENSMFAT00000082110.1">
    <property type="protein sequence ID" value="ENSMFAP00000052417.1"/>
    <property type="gene ID" value="ENSMFAG00000049551.1"/>
</dbReference>
<dbReference type="PANTHER" id="PTHR46254:SF3">
    <property type="entry name" value="SECRETED PROTEIN"/>
    <property type="match status" value="1"/>
</dbReference>
<proteinExistence type="predicted"/>
<dbReference type="PRINTS" id="PR02045">
    <property type="entry name" value="F138DOMAIN"/>
</dbReference>
<dbReference type="PANTHER" id="PTHR46254">
    <property type="entry name" value="PROTEIN GVQW1-RELATED"/>
    <property type="match status" value="1"/>
</dbReference>
<reference evidence="1 2" key="1">
    <citation type="submission" date="2013-03" db="EMBL/GenBank/DDBJ databases">
        <authorList>
            <person name="Warren W."/>
            <person name="Wilson R.K."/>
        </authorList>
    </citation>
    <scope>NUCLEOTIDE SEQUENCE</scope>
</reference>
<dbReference type="Ensembl" id="ENSMFAT00000072896.1">
    <property type="protein sequence ID" value="ENSMFAP00000050692.1"/>
    <property type="gene ID" value="ENSMFAG00000049551.1"/>
</dbReference>
<protein>
    <submittedName>
        <fullName evidence="1">Uncharacterized protein</fullName>
    </submittedName>
</protein>
<sequence>MKSCFVAQAGVQWHNLSSLKPLPPRFKQFSFLSLLSSWDYKYMPPRPANLFVFLIETEFHHVGQAGLELLTSSNPPALTSQSAGITGASHHAQPVLSFDIRLSYRANNPVLQRYILNTLYLHINF</sequence>
<dbReference type="GeneTree" id="ENSGT00940000167556"/>
<accession>A0A7N9CSV4</accession>
<evidence type="ECO:0000313" key="2">
    <source>
        <dbReference type="Proteomes" id="UP000233100"/>
    </source>
</evidence>
<keyword evidence="2" id="KW-1185">Reference proteome</keyword>